<dbReference type="EC" id="2.7.11.25" evidence="2"/>
<dbReference type="SMART" id="SM00220">
    <property type="entry name" value="S_TKc"/>
    <property type="match status" value="1"/>
</dbReference>
<evidence type="ECO:0000256" key="9">
    <source>
        <dbReference type="ARBA" id="ARBA00048329"/>
    </source>
</evidence>
<dbReference type="PROSITE" id="PS50011">
    <property type="entry name" value="PROTEIN_KINASE_DOM"/>
    <property type="match status" value="1"/>
</dbReference>
<feature type="domain" description="Protein kinase" evidence="12">
    <location>
        <begin position="31"/>
        <end position="283"/>
    </location>
</feature>
<dbReference type="Pfam" id="PF00069">
    <property type="entry name" value="Pkinase"/>
    <property type="match status" value="1"/>
</dbReference>
<dbReference type="GO" id="GO:0004709">
    <property type="term" value="F:MAP kinase kinase kinase activity"/>
    <property type="evidence" value="ECO:0007669"/>
    <property type="project" value="UniProtKB-EC"/>
</dbReference>
<evidence type="ECO:0000256" key="11">
    <source>
        <dbReference type="RuleBase" id="RU000304"/>
    </source>
</evidence>
<comment type="similarity">
    <text evidence="1">Belongs to the protein kinase superfamily. STE Ser/Thr protein kinase family. MAP kinase kinase kinase subfamily.</text>
</comment>
<feature type="binding site" evidence="10">
    <location>
        <position position="59"/>
    </location>
    <ligand>
        <name>ATP</name>
        <dbReference type="ChEBI" id="CHEBI:30616"/>
    </ligand>
</feature>
<dbReference type="EMBL" id="CAEKKB010000007">
    <property type="protein sequence ID" value="CAB4316847.1"/>
    <property type="molecule type" value="Genomic_DNA"/>
</dbReference>
<keyword evidence="4" id="KW-0808">Transferase</keyword>
<keyword evidence="6" id="KW-0418">Kinase</keyword>
<keyword evidence="7 10" id="KW-0067">ATP-binding</keyword>
<evidence type="ECO:0000256" key="10">
    <source>
        <dbReference type="PROSITE-ProRule" id="PRU10141"/>
    </source>
</evidence>
<evidence type="ECO:0000313" key="13">
    <source>
        <dbReference type="EMBL" id="CAB4316847.1"/>
    </source>
</evidence>
<evidence type="ECO:0000256" key="3">
    <source>
        <dbReference type="ARBA" id="ARBA00022527"/>
    </source>
</evidence>
<keyword evidence="3 11" id="KW-0723">Serine/threonine-protein kinase</keyword>
<dbReference type="PANTHER" id="PTHR48016:SF29">
    <property type="entry name" value="MITOGEN-ACTIVATED PROTEIN KINASE KINASE KINASE 1-RELATED"/>
    <property type="match status" value="1"/>
</dbReference>
<comment type="catalytic activity">
    <reaction evidence="9">
        <text>L-seryl-[protein] + ATP = O-phospho-L-seryl-[protein] + ADP + H(+)</text>
        <dbReference type="Rhea" id="RHEA:17989"/>
        <dbReference type="Rhea" id="RHEA-COMP:9863"/>
        <dbReference type="Rhea" id="RHEA-COMP:11604"/>
        <dbReference type="ChEBI" id="CHEBI:15378"/>
        <dbReference type="ChEBI" id="CHEBI:29999"/>
        <dbReference type="ChEBI" id="CHEBI:30616"/>
        <dbReference type="ChEBI" id="CHEBI:83421"/>
        <dbReference type="ChEBI" id="CHEBI:456216"/>
        <dbReference type="EC" id="2.7.11.25"/>
    </reaction>
</comment>
<dbReference type="OrthoDB" id="266718at2759"/>
<organism evidence="13 14">
    <name type="scientific">Prunus armeniaca</name>
    <name type="common">Apricot</name>
    <name type="synonym">Armeniaca vulgaris</name>
    <dbReference type="NCBI Taxonomy" id="36596"/>
    <lineage>
        <taxon>Eukaryota</taxon>
        <taxon>Viridiplantae</taxon>
        <taxon>Streptophyta</taxon>
        <taxon>Embryophyta</taxon>
        <taxon>Tracheophyta</taxon>
        <taxon>Spermatophyta</taxon>
        <taxon>Magnoliopsida</taxon>
        <taxon>eudicotyledons</taxon>
        <taxon>Gunneridae</taxon>
        <taxon>Pentapetalae</taxon>
        <taxon>rosids</taxon>
        <taxon>fabids</taxon>
        <taxon>Rosales</taxon>
        <taxon>Rosaceae</taxon>
        <taxon>Amygdaloideae</taxon>
        <taxon>Amygdaleae</taxon>
        <taxon>Prunus</taxon>
    </lineage>
</organism>
<dbReference type="InterPro" id="IPR050538">
    <property type="entry name" value="MAP_kinase_kinase_kinase"/>
</dbReference>
<dbReference type="SUPFAM" id="SSF56112">
    <property type="entry name" value="Protein kinase-like (PK-like)"/>
    <property type="match status" value="1"/>
</dbReference>
<evidence type="ECO:0000256" key="8">
    <source>
        <dbReference type="ARBA" id="ARBA00047559"/>
    </source>
</evidence>
<dbReference type="InterPro" id="IPR017441">
    <property type="entry name" value="Protein_kinase_ATP_BS"/>
</dbReference>
<comment type="catalytic activity">
    <reaction evidence="8">
        <text>L-threonyl-[protein] + ATP = O-phospho-L-threonyl-[protein] + ADP + H(+)</text>
        <dbReference type="Rhea" id="RHEA:46608"/>
        <dbReference type="Rhea" id="RHEA-COMP:11060"/>
        <dbReference type="Rhea" id="RHEA-COMP:11605"/>
        <dbReference type="ChEBI" id="CHEBI:15378"/>
        <dbReference type="ChEBI" id="CHEBI:30013"/>
        <dbReference type="ChEBI" id="CHEBI:30616"/>
        <dbReference type="ChEBI" id="CHEBI:61977"/>
        <dbReference type="ChEBI" id="CHEBI:456216"/>
        <dbReference type="EC" id="2.7.11.25"/>
    </reaction>
</comment>
<proteinExistence type="inferred from homology"/>
<evidence type="ECO:0000256" key="6">
    <source>
        <dbReference type="ARBA" id="ARBA00022777"/>
    </source>
</evidence>
<dbReference type="GO" id="GO:0005524">
    <property type="term" value="F:ATP binding"/>
    <property type="evidence" value="ECO:0007669"/>
    <property type="project" value="UniProtKB-UniRule"/>
</dbReference>
<reference evidence="14" key="1">
    <citation type="journal article" date="2020" name="Genome Biol.">
        <title>Gamete binning: chromosome-level and haplotype-resolved genome assembly enabled by high-throughput single-cell sequencing of gamete genomes.</title>
        <authorList>
            <person name="Campoy J.A."/>
            <person name="Sun H."/>
            <person name="Goel M."/>
            <person name="Jiao W.-B."/>
            <person name="Folz-Donahue K."/>
            <person name="Wang N."/>
            <person name="Rubio M."/>
            <person name="Liu C."/>
            <person name="Kukat C."/>
            <person name="Ruiz D."/>
            <person name="Huettel B."/>
            <person name="Schneeberger K."/>
        </authorList>
    </citation>
    <scope>NUCLEOTIDE SEQUENCE [LARGE SCALE GENOMIC DNA]</scope>
    <source>
        <strain evidence="14">cv. Rojo Pasion</strain>
    </source>
</reference>
<protein>
    <recommendedName>
        <fullName evidence="2">mitogen-activated protein kinase kinase kinase</fullName>
        <ecNumber evidence="2">2.7.11.25</ecNumber>
    </recommendedName>
</protein>
<evidence type="ECO:0000256" key="4">
    <source>
        <dbReference type="ARBA" id="ARBA00022679"/>
    </source>
</evidence>
<keyword evidence="14" id="KW-1185">Reference proteome</keyword>
<dbReference type="AlphaFoldDB" id="A0A6J5XX14"/>
<dbReference type="InterPro" id="IPR000719">
    <property type="entry name" value="Prot_kinase_dom"/>
</dbReference>
<evidence type="ECO:0000256" key="2">
    <source>
        <dbReference type="ARBA" id="ARBA00012406"/>
    </source>
</evidence>
<dbReference type="InterPro" id="IPR011009">
    <property type="entry name" value="Kinase-like_dom_sf"/>
</dbReference>
<evidence type="ECO:0000259" key="12">
    <source>
        <dbReference type="PROSITE" id="PS50011"/>
    </source>
</evidence>
<name>A0A6J5XX14_PRUAR</name>
<sequence length="308" mass="34815">MDARPRTSSLSRPTIPDFPPCENIKLSMNKCKKVDELGRGSYGTVWRVMAPGGCFFAAKEVSLSDRATEQLEQEIAILSKFQHENIVQYYGTDKDESKIYIFLELVTQGSIYKLYSTLHGLGESLSDSTVSKYTRQILQGLKYLHDHNVIHRDIKCANILVDANGSVKLADFGLAKITEGNNNHSCRGTPYWMAPEVVNTTDQGYGIAADIWSLGCTVLEMLTGKFPYDKQERNSALFNIFHGNPPEIPDSLPRHRRDFIQKCLQVNPHDRPTAIELLNHPFVQEESARRTYTPVQQVNDRPCRHTLG</sequence>
<evidence type="ECO:0000256" key="7">
    <source>
        <dbReference type="ARBA" id="ARBA00022840"/>
    </source>
</evidence>
<evidence type="ECO:0000256" key="1">
    <source>
        <dbReference type="ARBA" id="ARBA00006529"/>
    </source>
</evidence>
<gene>
    <name evidence="13" type="ORF">ORAREDHAP_LOCUS43190</name>
</gene>
<dbReference type="Gene3D" id="1.10.510.10">
    <property type="entry name" value="Transferase(Phosphotransferase) domain 1"/>
    <property type="match status" value="1"/>
</dbReference>
<evidence type="ECO:0000256" key="5">
    <source>
        <dbReference type="ARBA" id="ARBA00022741"/>
    </source>
</evidence>
<accession>A0A6J5XX14</accession>
<dbReference type="GO" id="GO:0005737">
    <property type="term" value="C:cytoplasm"/>
    <property type="evidence" value="ECO:0007669"/>
    <property type="project" value="TreeGrafter"/>
</dbReference>
<dbReference type="Proteomes" id="UP000507245">
    <property type="component" value="Unassembled WGS sequence"/>
</dbReference>
<dbReference type="PROSITE" id="PS00108">
    <property type="entry name" value="PROTEIN_KINASE_ST"/>
    <property type="match status" value="1"/>
</dbReference>
<dbReference type="InterPro" id="IPR008271">
    <property type="entry name" value="Ser/Thr_kinase_AS"/>
</dbReference>
<dbReference type="PROSITE" id="PS00107">
    <property type="entry name" value="PROTEIN_KINASE_ATP"/>
    <property type="match status" value="1"/>
</dbReference>
<keyword evidence="5 10" id="KW-0547">Nucleotide-binding</keyword>
<evidence type="ECO:0000313" key="14">
    <source>
        <dbReference type="Proteomes" id="UP000507245"/>
    </source>
</evidence>
<dbReference type="PANTHER" id="PTHR48016">
    <property type="entry name" value="MAP KINASE KINASE KINASE SSK2-RELATED-RELATED"/>
    <property type="match status" value="1"/>
</dbReference>